<comment type="caution">
    <text evidence="2">The sequence shown here is derived from an EMBL/GenBank/DDBJ whole genome shotgun (WGS) entry which is preliminary data.</text>
</comment>
<reference evidence="2 3" key="1">
    <citation type="submission" date="2016-07" db="EMBL/GenBank/DDBJ databases">
        <title>Pervasive Adenine N6-methylation of Active Genes in Fungi.</title>
        <authorList>
            <consortium name="DOE Joint Genome Institute"/>
            <person name="Mondo S.J."/>
            <person name="Dannebaum R.O."/>
            <person name="Kuo R.C."/>
            <person name="Labutti K."/>
            <person name="Haridas S."/>
            <person name="Kuo A."/>
            <person name="Salamov A."/>
            <person name="Ahrendt S.R."/>
            <person name="Lipzen A."/>
            <person name="Sullivan W."/>
            <person name="Andreopoulos W.B."/>
            <person name="Clum A."/>
            <person name="Lindquist E."/>
            <person name="Daum C."/>
            <person name="Ramamoorthy G.K."/>
            <person name="Gryganskyi A."/>
            <person name="Culley D."/>
            <person name="Magnuson J.K."/>
            <person name="James T.Y."/>
            <person name="O'Malley M.A."/>
            <person name="Stajich J.E."/>
            <person name="Spatafora J.W."/>
            <person name="Visel A."/>
            <person name="Grigoriev I.V."/>
        </authorList>
    </citation>
    <scope>NUCLEOTIDE SEQUENCE [LARGE SCALE GENOMIC DNA]</scope>
    <source>
        <strain evidence="2 3">NRRL 3301</strain>
    </source>
</reference>
<protein>
    <submittedName>
        <fullName evidence="2">Uncharacterized protein</fullName>
    </submittedName>
</protein>
<keyword evidence="1" id="KW-0732">Signal</keyword>
<dbReference type="EMBL" id="MCGT01000005">
    <property type="protein sequence ID" value="ORX59677.1"/>
    <property type="molecule type" value="Genomic_DNA"/>
</dbReference>
<proteinExistence type="predicted"/>
<feature type="signal peptide" evidence="1">
    <location>
        <begin position="1"/>
        <end position="19"/>
    </location>
</feature>
<gene>
    <name evidence="2" type="ORF">DM01DRAFT_113159</name>
</gene>
<dbReference type="OrthoDB" id="2284704at2759"/>
<name>A0A1X2GRA8_9FUNG</name>
<evidence type="ECO:0000256" key="1">
    <source>
        <dbReference type="SAM" id="SignalP"/>
    </source>
</evidence>
<evidence type="ECO:0000313" key="2">
    <source>
        <dbReference type="EMBL" id="ORX59677.1"/>
    </source>
</evidence>
<sequence>MRCIFASVLFLTACATVHSVPVEVDLTSVESNTKLEKTADLATEQRRTGTQAEASIPFINFDLLKHIVPYQILEGGGHETSEYPVTEDIDPEDEEQLLQLWAASPDRVKKSSTGAGYYQHKPANHVKDMPIMVVPIVRPNAPHKKMVQPGNVPTRLQRTMVGMDDQGNIRHLVLDSAAEAVNHHASDGVAEKHFVAVDEAGQIYALSLPVHDH</sequence>
<accession>A0A1X2GRA8</accession>
<dbReference type="AlphaFoldDB" id="A0A1X2GRA8"/>
<organism evidence="2 3">
    <name type="scientific">Hesseltinella vesiculosa</name>
    <dbReference type="NCBI Taxonomy" id="101127"/>
    <lineage>
        <taxon>Eukaryota</taxon>
        <taxon>Fungi</taxon>
        <taxon>Fungi incertae sedis</taxon>
        <taxon>Mucoromycota</taxon>
        <taxon>Mucoromycotina</taxon>
        <taxon>Mucoromycetes</taxon>
        <taxon>Mucorales</taxon>
        <taxon>Cunninghamellaceae</taxon>
        <taxon>Hesseltinella</taxon>
    </lineage>
</organism>
<feature type="chain" id="PRO_5012191418" evidence="1">
    <location>
        <begin position="20"/>
        <end position="213"/>
    </location>
</feature>
<keyword evidence="3" id="KW-1185">Reference proteome</keyword>
<evidence type="ECO:0000313" key="3">
    <source>
        <dbReference type="Proteomes" id="UP000242146"/>
    </source>
</evidence>
<dbReference type="Proteomes" id="UP000242146">
    <property type="component" value="Unassembled WGS sequence"/>
</dbReference>